<dbReference type="AlphaFoldDB" id="B1C9V9"/>
<keyword evidence="2" id="KW-1185">Reference proteome</keyword>
<protein>
    <submittedName>
        <fullName evidence="1">Uncharacterized protein</fullName>
    </submittedName>
</protein>
<reference evidence="1" key="1">
    <citation type="submission" date="2008-01" db="EMBL/GenBank/DDBJ databases">
        <authorList>
            <person name="Fulton L."/>
            <person name="Clifton S."/>
            <person name="Fulton B."/>
            <person name="Xu J."/>
            <person name="Minx P."/>
            <person name="Pepin K.H."/>
            <person name="Johnson M."/>
            <person name="Thiruvilangam P."/>
            <person name="Bhonagiri V."/>
            <person name="Nash W.E."/>
            <person name="Mardis E.R."/>
            <person name="Wilson R.K."/>
        </authorList>
    </citation>
    <scope>NUCLEOTIDE SEQUENCE [LARGE SCALE GENOMIC DNA]</scope>
    <source>
        <strain evidence="1">DSM 17244</strain>
    </source>
</reference>
<accession>B1C9V9</accession>
<organism evidence="1 2">
    <name type="scientific">Anaerofustis stercorihominis DSM 17244</name>
    <dbReference type="NCBI Taxonomy" id="445971"/>
    <lineage>
        <taxon>Bacteria</taxon>
        <taxon>Bacillati</taxon>
        <taxon>Bacillota</taxon>
        <taxon>Clostridia</taxon>
        <taxon>Eubacteriales</taxon>
        <taxon>Eubacteriaceae</taxon>
        <taxon>Anaerofustis</taxon>
    </lineage>
</organism>
<evidence type="ECO:0000313" key="1">
    <source>
        <dbReference type="EMBL" id="EDS72175.1"/>
    </source>
</evidence>
<dbReference type="RefSeq" id="WP_007050645.1">
    <property type="nucleotide sequence ID" value="NZ_DS560019.1"/>
</dbReference>
<dbReference type="Proteomes" id="UP000005178">
    <property type="component" value="Unassembled WGS sequence"/>
</dbReference>
<dbReference type="GeneID" id="98000928"/>
<evidence type="ECO:0000313" key="2">
    <source>
        <dbReference type="Proteomes" id="UP000005178"/>
    </source>
</evidence>
<reference evidence="1" key="2">
    <citation type="submission" date="2013-08" db="EMBL/GenBank/DDBJ databases">
        <title>Draft genome sequence of Anaerofustis stercorihominis (DSM 17244).</title>
        <authorList>
            <person name="Sudarsanam P."/>
            <person name="Ley R."/>
            <person name="Guruge J."/>
            <person name="Turnbaugh P.J."/>
            <person name="Mahowald M."/>
            <person name="Liep D."/>
            <person name="Gordon J."/>
        </authorList>
    </citation>
    <scope>NUCLEOTIDE SEQUENCE</scope>
    <source>
        <strain evidence="1">DSM 17244</strain>
    </source>
</reference>
<name>B1C9V9_9FIRM</name>
<sequence>MATHDQTCSFLRIYNNSLAVVQFIAQGPNGEIARSGNVTIGERWDFRVRDHSGIPITIKANVKGGKNPQTFQVNSNYDTNYDYLVELTETLFKTSFYAL</sequence>
<gene>
    <name evidence="1" type="ORF">ANASTE_01885</name>
</gene>
<dbReference type="HOGENOM" id="CLU_2314290_0_0_9"/>
<comment type="caution">
    <text evidence="1">The sequence shown here is derived from an EMBL/GenBank/DDBJ whole genome shotgun (WGS) entry which is preliminary data.</text>
</comment>
<dbReference type="EMBL" id="ABIL02000006">
    <property type="protein sequence ID" value="EDS72175.1"/>
    <property type="molecule type" value="Genomic_DNA"/>
</dbReference>
<proteinExistence type="predicted"/>